<dbReference type="Pfam" id="PF04066">
    <property type="entry name" value="MrpF_PhaF"/>
    <property type="match status" value="1"/>
</dbReference>
<proteinExistence type="inferred from homology"/>
<accession>A0ABW0TVZ7</accession>
<keyword evidence="8" id="KW-0050">Antiport</keyword>
<evidence type="ECO:0000313" key="11">
    <source>
        <dbReference type="Proteomes" id="UP001596071"/>
    </source>
</evidence>
<evidence type="ECO:0000256" key="4">
    <source>
        <dbReference type="ARBA" id="ARBA00022475"/>
    </source>
</evidence>
<dbReference type="PANTHER" id="PTHR34702">
    <property type="entry name" value="NA(+)/H(+) ANTIPORTER SUBUNIT F1"/>
    <property type="match status" value="1"/>
</dbReference>
<dbReference type="Proteomes" id="UP001596071">
    <property type="component" value="Unassembled WGS sequence"/>
</dbReference>
<evidence type="ECO:0000256" key="1">
    <source>
        <dbReference type="ARBA" id="ARBA00004651"/>
    </source>
</evidence>
<dbReference type="EMBL" id="JBHSNP010000002">
    <property type="protein sequence ID" value="MFC5602115.1"/>
    <property type="molecule type" value="Genomic_DNA"/>
</dbReference>
<feature type="transmembrane region" description="Helical" evidence="9">
    <location>
        <begin position="61"/>
        <end position="82"/>
    </location>
</feature>
<evidence type="ECO:0000256" key="7">
    <source>
        <dbReference type="ARBA" id="ARBA00023136"/>
    </source>
</evidence>
<evidence type="ECO:0000256" key="8">
    <source>
        <dbReference type="PIRNR" id="PIRNR028784"/>
    </source>
</evidence>
<keyword evidence="4 8" id="KW-1003">Cell membrane</keyword>
<evidence type="ECO:0000256" key="9">
    <source>
        <dbReference type="SAM" id="Phobius"/>
    </source>
</evidence>
<dbReference type="PANTHER" id="PTHR34702:SF1">
    <property type="entry name" value="NA(+)_H(+) ANTIPORTER SUBUNIT F"/>
    <property type="match status" value="1"/>
</dbReference>
<evidence type="ECO:0000256" key="2">
    <source>
        <dbReference type="ARBA" id="ARBA00009212"/>
    </source>
</evidence>
<comment type="subcellular location">
    <subcellularLocation>
        <location evidence="1 8">Cell membrane</location>
        <topology evidence="1 8">Multi-pass membrane protein</topology>
    </subcellularLocation>
</comment>
<sequence length="94" mass="10280">MIETMVTISLVLFSITISIAVLRIILGPSMPDRVIALDMIGVNLIAMIAVVSIILKTKAFLEVILILGILSFIGTIAFSKAIERGVIVERKRDR</sequence>
<reference evidence="11" key="1">
    <citation type="journal article" date="2019" name="Int. J. Syst. Evol. Microbiol.">
        <title>The Global Catalogue of Microorganisms (GCM) 10K type strain sequencing project: providing services to taxonomists for standard genome sequencing and annotation.</title>
        <authorList>
            <consortium name="The Broad Institute Genomics Platform"/>
            <consortium name="The Broad Institute Genome Sequencing Center for Infectious Disease"/>
            <person name="Wu L."/>
            <person name="Ma J."/>
        </authorList>
    </citation>
    <scope>NUCLEOTIDE SEQUENCE [LARGE SCALE GENOMIC DNA]</scope>
    <source>
        <strain evidence="11">KACC 11299</strain>
    </source>
</reference>
<keyword evidence="11" id="KW-1185">Reference proteome</keyword>
<feature type="transmembrane region" description="Helical" evidence="9">
    <location>
        <begin position="6"/>
        <end position="26"/>
    </location>
</feature>
<keyword evidence="7 8" id="KW-0472">Membrane</keyword>
<dbReference type="NCBIfam" id="NF009248">
    <property type="entry name" value="PRK12600.1"/>
    <property type="match status" value="1"/>
</dbReference>
<feature type="transmembrane region" description="Helical" evidence="9">
    <location>
        <begin position="35"/>
        <end position="55"/>
    </location>
</feature>
<dbReference type="RefSeq" id="WP_381441824.1">
    <property type="nucleotide sequence ID" value="NZ_JBHSNP010000002.1"/>
</dbReference>
<keyword evidence="6 9" id="KW-1133">Transmembrane helix</keyword>
<organism evidence="10 11">
    <name type="scientific">Sporosarcina koreensis</name>
    <dbReference type="NCBI Taxonomy" id="334735"/>
    <lineage>
        <taxon>Bacteria</taxon>
        <taxon>Bacillati</taxon>
        <taxon>Bacillota</taxon>
        <taxon>Bacilli</taxon>
        <taxon>Bacillales</taxon>
        <taxon>Caryophanaceae</taxon>
        <taxon>Sporosarcina</taxon>
    </lineage>
</organism>
<evidence type="ECO:0000256" key="6">
    <source>
        <dbReference type="ARBA" id="ARBA00022989"/>
    </source>
</evidence>
<keyword evidence="5 9" id="KW-0812">Transmembrane</keyword>
<comment type="similarity">
    <text evidence="2 8">Belongs to the CPA3 antiporters (TC 2.A.63) subunit F family.</text>
</comment>
<evidence type="ECO:0000256" key="3">
    <source>
        <dbReference type="ARBA" id="ARBA00022448"/>
    </source>
</evidence>
<keyword evidence="3 8" id="KW-0813">Transport</keyword>
<protein>
    <submittedName>
        <fullName evidence="10">Na(+)/H(+) antiporter subunit F1</fullName>
    </submittedName>
</protein>
<dbReference type="InterPro" id="IPR007208">
    <property type="entry name" value="MrpF/PhaF-like"/>
</dbReference>
<evidence type="ECO:0000313" key="10">
    <source>
        <dbReference type="EMBL" id="MFC5602115.1"/>
    </source>
</evidence>
<keyword evidence="8" id="KW-0406">Ion transport</keyword>
<gene>
    <name evidence="10" type="ORF">ACFPTP_02390</name>
</gene>
<name>A0ABW0TVZ7_9BACL</name>
<dbReference type="PIRSF" id="PIRSF028784">
    <property type="entry name" value="MrpF"/>
    <property type="match status" value="1"/>
</dbReference>
<comment type="caution">
    <text evidence="10">The sequence shown here is derived from an EMBL/GenBank/DDBJ whole genome shotgun (WGS) entry which is preliminary data.</text>
</comment>
<evidence type="ECO:0000256" key="5">
    <source>
        <dbReference type="ARBA" id="ARBA00022692"/>
    </source>
</evidence>